<accession>A0ABN7WMK1</accession>
<dbReference type="Proteomes" id="UP000789901">
    <property type="component" value="Unassembled WGS sequence"/>
</dbReference>
<feature type="non-terminal residue" evidence="1">
    <location>
        <position position="1"/>
    </location>
</feature>
<reference evidence="1 2" key="1">
    <citation type="submission" date="2021-06" db="EMBL/GenBank/DDBJ databases">
        <authorList>
            <person name="Kallberg Y."/>
            <person name="Tangrot J."/>
            <person name="Rosling A."/>
        </authorList>
    </citation>
    <scope>NUCLEOTIDE SEQUENCE [LARGE SCALE GENOMIC DNA]</scope>
    <source>
        <strain evidence="1 2">120-4 pot B 10/14</strain>
    </source>
</reference>
<feature type="non-terminal residue" evidence="1">
    <location>
        <position position="48"/>
    </location>
</feature>
<comment type="caution">
    <text evidence="1">The sequence shown here is derived from an EMBL/GenBank/DDBJ whole genome shotgun (WGS) entry which is preliminary data.</text>
</comment>
<gene>
    <name evidence="1" type="ORF">GMARGA_LOCUS32400</name>
</gene>
<evidence type="ECO:0000313" key="1">
    <source>
        <dbReference type="EMBL" id="CAG8835107.1"/>
    </source>
</evidence>
<proteinExistence type="predicted"/>
<protein>
    <submittedName>
        <fullName evidence="1">6140_t:CDS:1</fullName>
    </submittedName>
</protein>
<organism evidence="1 2">
    <name type="scientific">Gigaspora margarita</name>
    <dbReference type="NCBI Taxonomy" id="4874"/>
    <lineage>
        <taxon>Eukaryota</taxon>
        <taxon>Fungi</taxon>
        <taxon>Fungi incertae sedis</taxon>
        <taxon>Mucoromycota</taxon>
        <taxon>Glomeromycotina</taxon>
        <taxon>Glomeromycetes</taxon>
        <taxon>Diversisporales</taxon>
        <taxon>Gigasporaceae</taxon>
        <taxon>Gigaspora</taxon>
    </lineage>
</organism>
<evidence type="ECO:0000313" key="2">
    <source>
        <dbReference type="Proteomes" id="UP000789901"/>
    </source>
</evidence>
<keyword evidence="2" id="KW-1185">Reference proteome</keyword>
<sequence length="48" mass="5075">AARALIILAESVKAWSSILEDRLITGGLSIDRLIAGSRLVVGRELTIG</sequence>
<name>A0ABN7WMK1_GIGMA</name>
<dbReference type="EMBL" id="CAJVQB010050821">
    <property type="protein sequence ID" value="CAG8835107.1"/>
    <property type="molecule type" value="Genomic_DNA"/>
</dbReference>